<evidence type="ECO:0000313" key="7">
    <source>
        <dbReference type="Proteomes" id="UP000824169"/>
    </source>
</evidence>
<name>A0A9D1P1N5_9FIRM</name>
<dbReference type="InterPro" id="IPR009061">
    <property type="entry name" value="DNA-bd_dom_put_sf"/>
</dbReference>
<keyword evidence="3" id="KW-0238">DNA-binding</keyword>
<dbReference type="Gene3D" id="1.10.1660.10">
    <property type="match status" value="1"/>
</dbReference>
<keyword evidence="4" id="KW-0804">Transcription</keyword>
<dbReference type="PANTHER" id="PTHR30204">
    <property type="entry name" value="REDOX-CYCLING DRUG-SENSING TRANSCRIPTIONAL ACTIVATOR SOXR"/>
    <property type="match status" value="1"/>
</dbReference>
<protein>
    <submittedName>
        <fullName evidence="6">MerR family transcriptional regulator</fullName>
    </submittedName>
</protein>
<dbReference type="Proteomes" id="UP000824169">
    <property type="component" value="Unassembled WGS sequence"/>
</dbReference>
<dbReference type="EMBL" id="DVOO01000011">
    <property type="protein sequence ID" value="HIV24856.1"/>
    <property type="molecule type" value="Genomic_DNA"/>
</dbReference>
<dbReference type="InterPro" id="IPR047057">
    <property type="entry name" value="MerR_fam"/>
</dbReference>
<dbReference type="GO" id="GO:0003677">
    <property type="term" value="F:DNA binding"/>
    <property type="evidence" value="ECO:0007669"/>
    <property type="project" value="UniProtKB-KW"/>
</dbReference>
<dbReference type="InterPro" id="IPR000551">
    <property type="entry name" value="MerR-type_HTH_dom"/>
</dbReference>
<evidence type="ECO:0000256" key="2">
    <source>
        <dbReference type="ARBA" id="ARBA00023015"/>
    </source>
</evidence>
<dbReference type="GO" id="GO:0003700">
    <property type="term" value="F:DNA-binding transcription factor activity"/>
    <property type="evidence" value="ECO:0007669"/>
    <property type="project" value="InterPro"/>
</dbReference>
<dbReference type="PANTHER" id="PTHR30204:SF69">
    <property type="entry name" value="MERR-FAMILY TRANSCRIPTIONAL REGULATOR"/>
    <property type="match status" value="1"/>
</dbReference>
<dbReference type="SMART" id="SM00422">
    <property type="entry name" value="HTH_MERR"/>
    <property type="match status" value="1"/>
</dbReference>
<dbReference type="AlphaFoldDB" id="A0A9D1P1N5"/>
<comment type="caution">
    <text evidence="6">The sequence shown here is derived from an EMBL/GenBank/DDBJ whole genome shotgun (WGS) entry which is preliminary data.</text>
</comment>
<organism evidence="6 7">
    <name type="scientific">Candidatus Scatomonas pullistercoris</name>
    <dbReference type="NCBI Taxonomy" id="2840920"/>
    <lineage>
        <taxon>Bacteria</taxon>
        <taxon>Bacillati</taxon>
        <taxon>Bacillota</taxon>
        <taxon>Clostridia</taxon>
        <taxon>Lachnospirales</taxon>
        <taxon>Lachnospiraceae</taxon>
        <taxon>Lachnospiraceae incertae sedis</taxon>
        <taxon>Candidatus Scatomonas</taxon>
    </lineage>
</organism>
<sequence>MAYRIGTIARLLGMSAEGIRLYERSGILRAQRENEENEYRSYDHLDITALIRARGYHYCGFSTREIERLINSSDTGEVTRLYAEKEKELRREIARKQRQIECLEEFRHLTEEAEKQLFRIRWGERPALYRFEFMRDGELLLRGREETVFRTWVQNTPMVFLSQMNSWEELVQGRAQVTAALGVLAGDAERLQLDTEYAVYYESCPCLCTIVREQGNQLQPPKCLAHVIRYVREKKIRVTGNPIARTFLSLNKKEDYTRYRQVWIPAEEKSAGSGGL</sequence>
<evidence type="ECO:0000259" key="5">
    <source>
        <dbReference type="PROSITE" id="PS50937"/>
    </source>
</evidence>
<dbReference type="PROSITE" id="PS50937">
    <property type="entry name" value="HTH_MERR_2"/>
    <property type="match status" value="1"/>
</dbReference>
<accession>A0A9D1P1N5</accession>
<evidence type="ECO:0000313" key="6">
    <source>
        <dbReference type="EMBL" id="HIV24856.1"/>
    </source>
</evidence>
<keyword evidence="2" id="KW-0805">Transcription regulation</keyword>
<reference evidence="6" key="1">
    <citation type="submission" date="2020-10" db="EMBL/GenBank/DDBJ databases">
        <authorList>
            <person name="Gilroy R."/>
        </authorList>
    </citation>
    <scope>NUCLEOTIDE SEQUENCE</scope>
    <source>
        <strain evidence="6">CHK188-20938</strain>
    </source>
</reference>
<proteinExistence type="predicted"/>
<evidence type="ECO:0000256" key="4">
    <source>
        <dbReference type="ARBA" id="ARBA00023163"/>
    </source>
</evidence>
<feature type="domain" description="HTH merR-type" evidence="5">
    <location>
        <begin position="2"/>
        <end position="72"/>
    </location>
</feature>
<dbReference type="CDD" id="cd00592">
    <property type="entry name" value="HTH_MerR-like"/>
    <property type="match status" value="1"/>
</dbReference>
<reference evidence="6" key="2">
    <citation type="journal article" date="2021" name="PeerJ">
        <title>Extensive microbial diversity within the chicken gut microbiome revealed by metagenomics and culture.</title>
        <authorList>
            <person name="Gilroy R."/>
            <person name="Ravi A."/>
            <person name="Getino M."/>
            <person name="Pursley I."/>
            <person name="Horton D.L."/>
            <person name="Alikhan N.F."/>
            <person name="Baker D."/>
            <person name="Gharbi K."/>
            <person name="Hall N."/>
            <person name="Watson M."/>
            <person name="Adriaenssens E.M."/>
            <person name="Foster-Nyarko E."/>
            <person name="Jarju S."/>
            <person name="Secka A."/>
            <person name="Antonio M."/>
            <person name="Oren A."/>
            <person name="Chaudhuri R.R."/>
            <person name="La Ragione R."/>
            <person name="Hildebrand F."/>
            <person name="Pallen M.J."/>
        </authorList>
    </citation>
    <scope>NUCLEOTIDE SEQUENCE</scope>
    <source>
        <strain evidence="6">CHK188-20938</strain>
    </source>
</reference>
<keyword evidence="1" id="KW-0678">Repressor</keyword>
<evidence type="ECO:0000256" key="1">
    <source>
        <dbReference type="ARBA" id="ARBA00022491"/>
    </source>
</evidence>
<dbReference type="SUPFAM" id="SSF46955">
    <property type="entry name" value="Putative DNA-binding domain"/>
    <property type="match status" value="1"/>
</dbReference>
<dbReference type="Pfam" id="PF13411">
    <property type="entry name" value="MerR_1"/>
    <property type="match status" value="1"/>
</dbReference>
<evidence type="ECO:0000256" key="3">
    <source>
        <dbReference type="ARBA" id="ARBA00023125"/>
    </source>
</evidence>
<gene>
    <name evidence="6" type="ORF">IAB71_03575</name>
</gene>